<dbReference type="Gene3D" id="3.90.226.10">
    <property type="entry name" value="2-enoyl-CoA Hydratase, Chain A, domain 1"/>
    <property type="match status" value="1"/>
</dbReference>
<dbReference type="InterPro" id="IPR029045">
    <property type="entry name" value="ClpP/crotonase-like_dom_sf"/>
</dbReference>
<dbReference type="InterPro" id="IPR001753">
    <property type="entry name" value="Enoyl-CoA_hydra/iso"/>
</dbReference>
<comment type="similarity">
    <text evidence="1 3">Belongs to the enoyl-CoA hydratase/isomerase family.</text>
</comment>
<reference evidence="4 5" key="1">
    <citation type="submission" date="2021-03" db="EMBL/GenBank/DDBJ databases">
        <authorList>
            <person name="Peeters C."/>
        </authorList>
    </citation>
    <scope>NUCLEOTIDE SEQUENCE [LARGE SCALE GENOMIC DNA]</scope>
    <source>
        <strain evidence="4 5">LMG 26411</strain>
    </source>
</reference>
<dbReference type="PANTHER" id="PTHR11941:SF133">
    <property type="entry name" value="1,2-EPOXYPHENYLACETYL-COA ISOMERASE"/>
    <property type="match status" value="1"/>
</dbReference>
<evidence type="ECO:0000313" key="4">
    <source>
        <dbReference type="EMBL" id="CAG2139937.1"/>
    </source>
</evidence>
<dbReference type="SUPFAM" id="SSF52096">
    <property type="entry name" value="ClpP/crotonase"/>
    <property type="match status" value="1"/>
</dbReference>
<dbReference type="EC" id="5.3.3.18" evidence="4"/>
<proteinExistence type="inferred from homology"/>
<dbReference type="PANTHER" id="PTHR11941">
    <property type="entry name" value="ENOYL-COA HYDRATASE-RELATED"/>
    <property type="match status" value="1"/>
</dbReference>
<sequence length="276" mass="29852">MAAVEHSLRNATLSIRDGIAELTHQRPEIRNAVTPELKEDYVDMLDIVEGDRSIRALILTGSGGSFCAGGDLKSLLAMRDDPDPAARQPEAMRRRVLRAHTWLRRLRDLEVPVIAAVDGAAAGAGFSIALTADFILASERASFSMVFVKIGLVPDMGALYALPRTVGLSMAKELMMTGRRVGAAEAHKLGIVHAIHPADALAEDARRFAARFVDGPREAMALTKSALNATFEAPYDTMLAVEAQAQAVAAAAPYYGEAVQAFLRGEPAKFDWDRRR</sequence>
<keyword evidence="4" id="KW-0413">Isomerase</keyword>
<dbReference type="InterPro" id="IPR018376">
    <property type="entry name" value="Enoyl-CoA_hyd/isom_CS"/>
</dbReference>
<protein>
    <submittedName>
        <fullName evidence="4">1,2-epoxyphenylacetyl-CoA isomerase</fullName>
        <ecNumber evidence="4">5.3.3.18</ecNumber>
    </submittedName>
</protein>
<evidence type="ECO:0000256" key="3">
    <source>
        <dbReference type="RuleBase" id="RU003707"/>
    </source>
</evidence>
<evidence type="ECO:0000256" key="2">
    <source>
        <dbReference type="ARBA" id="ARBA00023239"/>
    </source>
</evidence>
<accession>A0ABM8TEN3</accession>
<keyword evidence="2" id="KW-0456">Lyase</keyword>
<dbReference type="GO" id="GO:0016853">
    <property type="term" value="F:isomerase activity"/>
    <property type="evidence" value="ECO:0007669"/>
    <property type="project" value="UniProtKB-KW"/>
</dbReference>
<dbReference type="Pfam" id="PF00378">
    <property type="entry name" value="ECH_1"/>
    <property type="match status" value="1"/>
</dbReference>
<dbReference type="InterPro" id="IPR014748">
    <property type="entry name" value="Enoyl-CoA_hydra_C"/>
</dbReference>
<dbReference type="Gene3D" id="1.10.12.10">
    <property type="entry name" value="Lyase 2-enoyl-coa Hydratase, Chain A, domain 2"/>
    <property type="match status" value="1"/>
</dbReference>
<dbReference type="CDD" id="cd06558">
    <property type="entry name" value="crotonase-like"/>
    <property type="match status" value="1"/>
</dbReference>
<dbReference type="PROSITE" id="PS00166">
    <property type="entry name" value="ENOYL_COA_HYDRATASE"/>
    <property type="match status" value="1"/>
</dbReference>
<dbReference type="RefSeq" id="WP_211952923.1">
    <property type="nucleotide sequence ID" value="NZ_CAJPVI010000008.1"/>
</dbReference>
<organism evidence="4 5">
    <name type="scientific">Cupriavidus numazuensis</name>
    <dbReference type="NCBI Taxonomy" id="221992"/>
    <lineage>
        <taxon>Bacteria</taxon>
        <taxon>Pseudomonadati</taxon>
        <taxon>Pseudomonadota</taxon>
        <taxon>Betaproteobacteria</taxon>
        <taxon>Burkholderiales</taxon>
        <taxon>Burkholderiaceae</taxon>
        <taxon>Cupriavidus</taxon>
    </lineage>
</organism>
<gene>
    <name evidence="4" type="primary">paaG_1</name>
    <name evidence="4" type="ORF">LMG26411_01804</name>
</gene>
<dbReference type="EMBL" id="CAJPVI010000008">
    <property type="protein sequence ID" value="CAG2139937.1"/>
    <property type="molecule type" value="Genomic_DNA"/>
</dbReference>
<name>A0ABM8TEN3_9BURK</name>
<evidence type="ECO:0000313" key="5">
    <source>
        <dbReference type="Proteomes" id="UP000672657"/>
    </source>
</evidence>
<comment type="caution">
    <text evidence="4">The sequence shown here is derived from an EMBL/GenBank/DDBJ whole genome shotgun (WGS) entry which is preliminary data.</text>
</comment>
<keyword evidence="5" id="KW-1185">Reference proteome</keyword>
<evidence type="ECO:0000256" key="1">
    <source>
        <dbReference type="ARBA" id="ARBA00005254"/>
    </source>
</evidence>
<dbReference type="Proteomes" id="UP000672657">
    <property type="component" value="Unassembled WGS sequence"/>
</dbReference>